<evidence type="ECO:0000313" key="9">
    <source>
        <dbReference type="EMBL" id="WPD19885.1"/>
    </source>
</evidence>
<proteinExistence type="inferred from homology"/>
<evidence type="ECO:0000256" key="4">
    <source>
        <dbReference type="ARBA" id="ARBA00022618"/>
    </source>
</evidence>
<feature type="compositionally biased region" description="Low complexity" evidence="8">
    <location>
        <begin position="157"/>
        <end position="175"/>
    </location>
</feature>
<evidence type="ECO:0000256" key="6">
    <source>
        <dbReference type="ARBA" id="ARBA00023306"/>
    </source>
</evidence>
<keyword evidence="5 7" id="KW-0175">Coiled coil</keyword>
<keyword evidence="4" id="KW-0132">Cell division</keyword>
<comment type="similarity">
    <text evidence="2">Belongs to the DivIVA family.</text>
</comment>
<accession>A0ABZ0QQV3</accession>
<evidence type="ECO:0000256" key="2">
    <source>
        <dbReference type="ARBA" id="ARBA00009008"/>
    </source>
</evidence>
<dbReference type="Proteomes" id="UP001304683">
    <property type="component" value="Chromosome"/>
</dbReference>
<evidence type="ECO:0000256" key="8">
    <source>
        <dbReference type="SAM" id="MobiDB-lite"/>
    </source>
</evidence>
<evidence type="ECO:0000256" key="7">
    <source>
        <dbReference type="SAM" id="Coils"/>
    </source>
</evidence>
<organism evidence="9 10">
    <name type="scientific">Thermaerobacter composti</name>
    <dbReference type="NCBI Taxonomy" id="554949"/>
    <lineage>
        <taxon>Bacteria</taxon>
        <taxon>Bacillati</taxon>
        <taxon>Bacillota</taxon>
        <taxon>Clostridia</taxon>
        <taxon>Eubacteriales</taxon>
        <taxon>Clostridiales Family XVII. Incertae Sedis</taxon>
        <taxon>Thermaerobacter</taxon>
    </lineage>
</organism>
<dbReference type="PANTHER" id="PTHR35794:SF2">
    <property type="entry name" value="CELL DIVISION PROTEIN DIVIVA"/>
    <property type="match status" value="1"/>
</dbReference>
<evidence type="ECO:0000256" key="3">
    <source>
        <dbReference type="ARBA" id="ARBA00022490"/>
    </source>
</evidence>
<feature type="region of interest" description="Disordered" evidence="8">
    <location>
        <begin position="156"/>
        <end position="175"/>
    </location>
</feature>
<dbReference type="Gene3D" id="6.10.250.660">
    <property type="match status" value="1"/>
</dbReference>
<dbReference type="InterPro" id="IPR007793">
    <property type="entry name" value="DivIVA_fam"/>
</dbReference>
<dbReference type="EMBL" id="CP132508">
    <property type="protein sequence ID" value="WPD19885.1"/>
    <property type="molecule type" value="Genomic_DNA"/>
</dbReference>
<dbReference type="InterPro" id="IPR019933">
    <property type="entry name" value="DivIVA_domain"/>
</dbReference>
<feature type="compositionally biased region" description="Low complexity" evidence="8">
    <location>
        <begin position="218"/>
        <end position="227"/>
    </location>
</feature>
<feature type="region of interest" description="Disordered" evidence="8">
    <location>
        <begin position="184"/>
        <end position="237"/>
    </location>
</feature>
<keyword evidence="10" id="KW-1185">Reference proteome</keyword>
<dbReference type="Pfam" id="PF05103">
    <property type="entry name" value="DivIVA"/>
    <property type="match status" value="1"/>
</dbReference>
<protein>
    <submittedName>
        <fullName evidence="9">DivIVA domain-containing protein</fullName>
    </submittedName>
</protein>
<keyword evidence="6" id="KW-0131">Cell cycle</keyword>
<keyword evidence="3" id="KW-0963">Cytoplasm</keyword>
<feature type="coiled-coil region" evidence="7">
    <location>
        <begin position="29"/>
        <end position="131"/>
    </location>
</feature>
<name>A0ABZ0QQV3_9FIRM</name>
<evidence type="ECO:0000256" key="5">
    <source>
        <dbReference type="ARBA" id="ARBA00023054"/>
    </source>
</evidence>
<evidence type="ECO:0000313" key="10">
    <source>
        <dbReference type="Proteomes" id="UP001304683"/>
    </source>
</evidence>
<dbReference type="NCBIfam" id="TIGR03544">
    <property type="entry name" value="DivI1A_domain"/>
    <property type="match status" value="1"/>
</dbReference>
<dbReference type="RefSeq" id="WP_318751330.1">
    <property type="nucleotide sequence ID" value="NZ_CP132508.1"/>
</dbReference>
<sequence length="237" mass="25562">MALRPLDIHNKQFSRSFRGYNETQVDEFLEQVGREFDQVLRDNAALREQVDALNAKLEQYRQLEDTLHNTLVVAQETAEEVKASAQRQAELLINQARLEAEQIVQAARAKAEEMERRYQELLNNMKVARARMRAMLMAHLQLLDEEPGLAGGDEADAAAAVSEGDAGAAPGRDAADEPAALVADAGATVHRGVGARGPARPGAGGQEGGREPGPARPPAQWGAAREVAAGRERTAGL</sequence>
<comment type="subcellular location">
    <subcellularLocation>
        <location evidence="1">Cytoplasm</location>
    </subcellularLocation>
</comment>
<reference evidence="9 10" key="1">
    <citation type="submission" date="2023-08" db="EMBL/GenBank/DDBJ databases">
        <title>Genome sequence of Thermaerobacter compostii strain Ins1, a spore-forming filamentous bacterium isolated from a deep geothermal reservoir.</title>
        <authorList>
            <person name="Bregnard D."/>
            <person name="Gonzalez D."/>
            <person name="Junier P."/>
        </authorList>
    </citation>
    <scope>NUCLEOTIDE SEQUENCE [LARGE SCALE GENOMIC DNA]</scope>
    <source>
        <strain evidence="9 10">Ins1</strain>
    </source>
</reference>
<evidence type="ECO:0000256" key="1">
    <source>
        <dbReference type="ARBA" id="ARBA00004496"/>
    </source>
</evidence>
<dbReference type="PANTHER" id="PTHR35794">
    <property type="entry name" value="CELL DIVISION PROTEIN DIVIVA"/>
    <property type="match status" value="1"/>
</dbReference>
<feature type="compositionally biased region" description="Basic and acidic residues" evidence="8">
    <location>
        <begin position="228"/>
        <end position="237"/>
    </location>
</feature>
<gene>
    <name evidence="9" type="ORF">Q5761_04345</name>
</gene>